<proteinExistence type="predicted"/>
<dbReference type="InterPro" id="IPR036388">
    <property type="entry name" value="WH-like_DNA-bd_sf"/>
</dbReference>
<sequence>MCSDDLKGLKMKAQSRTGVWTPVWIEKLKLSHSQTRLLAEIVSLHEKDGCFASNKYLSEILGLKTDTVSRLISDLKKKGLLVQTGFDGRRRYLKPIYAIPTERQASEKNPIQKVSADKEIQPTPMKKSNPDSDFASVPISTYEVHNKIQKRDVYTKDGKNRTWERFIEWSRGKVSHTTWTMIQNSSNPSQLSGVASVYWNRWQSA</sequence>
<dbReference type="Pfam" id="PF13730">
    <property type="entry name" value="HTH_36"/>
    <property type="match status" value="1"/>
</dbReference>
<accession>A0A4R8MMW0</accession>
<organism evidence="1 2">
    <name type="scientific">Leptospira meyeri</name>
    <dbReference type="NCBI Taxonomy" id="29508"/>
    <lineage>
        <taxon>Bacteria</taxon>
        <taxon>Pseudomonadati</taxon>
        <taxon>Spirochaetota</taxon>
        <taxon>Spirochaetia</taxon>
        <taxon>Leptospirales</taxon>
        <taxon>Leptospiraceae</taxon>
        <taxon>Leptospira</taxon>
    </lineage>
</organism>
<dbReference type="InterPro" id="IPR036390">
    <property type="entry name" value="WH_DNA-bd_sf"/>
</dbReference>
<gene>
    <name evidence="1" type="ORF">CLV96_3908</name>
</gene>
<protein>
    <submittedName>
        <fullName evidence="1">Helix-turn-helix protein</fullName>
    </submittedName>
</protein>
<dbReference type="SUPFAM" id="SSF46785">
    <property type="entry name" value="Winged helix' DNA-binding domain"/>
    <property type="match status" value="1"/>
</dbReference>
<name>A0A4R8MMW0_LEPME</name>
<reference evidence="1 2" key="1">
    <citation type="submission" date="2019-03" db="EMBL/GenBank/DDBJ databases">
        <title>Genomic Encyclopedia of Archaeal and Bacterial Type Strains, Phase II (KMG-II): from individual species to whole genera.</title>
        <authorList>
            <person name="Goeker M."/>
        </authorList>
    </citation>
    <scope>NUCLEOTIDE SEQUENCE [LARGE SCALE GENOMIC DNA]</scope>
    <source>
        <strain evidence="1 2">DSM 21537</strain>
    </source>
</reference>
<evidence type="ECO:0000313" key="1">
    <source>
        <dbReference type="EMBL" id="TDY66529.1"/>
    </source>
</evidence>
<evidence type="ECO:0000313" key="2">
    <source>
        <dbReference type="Proteomes" id="UP000294684"/>
    </source>
</evidence>
<dbReference type="EMBL" id="SORO01000006">
    <property type="protein sequence ID" value="TDY66529.1"/>
    <property type="molecule type" value="Genomic_DNA"/>
</dbReference>
<dbReference type="Gene3D" id="1.10.10.10">
    <property type="entry name" value="Winged helix-like DNA-binding domain superfamily/Winged helix DNA-binding domain"/>
    <property type="match status" value="1"/>
</dbReference>
<dbReference type="Proteomes" id="UP000294684">
    <property type="component" value="Unassembled WGS sequence"/>
</dbReference>
<dbReference type="AlphaFoldDB" id="A0A4R8MMW0"/>
<keyword evidence="2" id="KW-1185">Reference proteome</keyword>
<comment type="caution">
    <text evidence="1">The sequence shown here is derived from an EMBL/GenBank/DDBJ whole genome shotgun (WGS) entry which is preliminary data.</text>
</comment>